<gene>
    <name evidence="2" type="ORF">TGFOU_314390</name>
</gene>
<feature type="region of interest" description="Disordered" evidence="1">
    <location>
        <begin position="778"/>
        <end position="805"/>
    </location>
</feature>
<feature type="region of interest" description="Disordered" evidence="1">
    <location>
        <begin position="297"/>
        <end position="345"/>
    </location>
</feature>
<feature type="compositionally biased region" description="Polar residues" evidence="1">
    <location>
        <begin position="782"/>
        <end position="794"/>
    </location>
</feature>
<comment type="caution">
    <text evidence="2">The sequence shown here is derived from an EMBL/GenBank/DDBJ whole genome shotgun (WGS) entry which is preliminary data.</text>
</comment>
<feature type="region of interest" description="Disordered" evidence="1">
    <location>
        <begin position="1"/>
        <end position="226"/>
    </location>
</feature>
<feature type="region of interest" description="Disordered" evidence="1">
    <location>
        <begin position="848"/>
        <end position="880"/>
    </location>
</feature>
<feature type="compositionally biased region" description="Acidic residues" evidence="1">
    <location>
        <begin position="923"/>
        <end position="941"/>
    </location>
</feature>
<accession>A0A086LHW0</accession>
<dbReference type="AlphaFoldDB" id="A0A086LHW0"/>
<feature type="compositionally biased region" description="Basic and acidic residues" evidence="1">
    <location>
        <begin position="385"/>
        <end position="402"/>
    </location>
</feature>
<feature type="region of interest" description="Disordered" evidence="1">
    <location>
        <begin position="379"/>
        <end position="418"/>
    </location>
</feature>
<sequence length="941" mass="99523">MARNSSPLGERLAPTAPASGEFSAMNSPLSRLSSPQLENQPLPSPSPLRGAACSLHPSPPPSPPSPLSPPSSSLPRLSPPSPCSLASSSLPRSSAHVVSVSQQGAEGAPSCFRTSRMKDSRQPSAEVGRSDAETLGDNVGGPARERTEIGLPQPEPLAVSCSPTSSAAALADGDEDGRQVLCPQKTSNREKPFSGLLGRVSQWTASLGNPPSLPETEKETTESNDAETVAAQARATVSAAARAASSLGRWFSQAATGLVEELHTELDVSEDLKDFCGTISEGSHRWIEEHQAVLSHFTPSSSSFPPSSSSSSSSSLCTSFEDSRTSPKTEALPPEATAPSTATNGVHSRFSSLLSTTTLLVATAGDTAVNAVRSLAGQTPAAAGAKEHEAQQAREEQSEEQGKGQSEGQLGERKEQEIIDQRERQKMCEEGRETGVLLTPFCERGGTAREQDVSPSEDERRLPPIVARCSAEVQRRYEALVRSPSTFLADPTGRLVSRSVSPSSLCSGRLAHSVSDSNPVHGQAPSPPPWPRLHAFATAATAEEKTKRETASSLQECHLSPCHREEEDTSARDFSAFHVDAYDDLLDFFRDSQVMEMRRQLVPDRVEEGLFWRRLLFRVRLLCDEASLAESASSSAKVPERKLDARETFSELPENLERASATRELWQAVDVQPGRSQDPVAAYGNPRETDLRELIAQLDEEDIAWDDEEAEAEAAAANAESEKGSPVSSLGSSLECLRSPPMSAQGDSAACLQTHSEHGAQLAGVSFSSLPSPVDSPALLSLSETPRASPSLNTPTAPGPLSPASPSSFSRSFPCFSSSKAALQPCTDSGPTASDSVHASALAAEKAVERDDLQVDASRSGEARSSAASSAAAPGGRTPERLAATETRAALEDGFHVLELERGFGGCFTEAGERRNDAKESGDEQDVAVGEGEDDAGLVIL</sequence>
<protein>
    <recommendedName>
        <fullName evidence="4">BSD domain-containing protein</fullName>
    </recommendedName>
</protein>
<evidence type="ECO:0008006" key="4">
    <source>
        <dbReference type="Google" id="ProtNLM"/>
    </source>
</evidence>
<proteinExistence type="predicted"/>
<name>A0A086LHW0_TOXGO</name>
<dbReference type="VEuPathDB" id="ToxoDB:TGFOU_314390"/>
<reference evidence="2 3" key="1">
    <citation type="submission" date="2014-07" db="EMBL/GenBank/DDBJ databases">
        <authorList>
            <person name="Sibley D."/>
            <person name="Venepally P."/>
            <person name="Karamycheva S."/>
            <person name="Hadjithomas M."/>
            <person name="Khan A."/>
            <person name="Brunk B."/>
            <person name="Roos D."/>
            <person name="Caler E."/>
            <person name="Lorenzi H."/>
        </authorList>
    </citation>
    <scope>NUCLEOTIDE SEQUENCE [LARGE SCALE GENOMIC DNA]</scope>
    <source>
        <strain evidence="2 3">FOU</strain>
    </source>
</reference>
<feature type="compositionally biased region" description="Basic and acidic residues" evidence="1">
    <location>
        <begin position="913"/>
        <end position="922"/>
    </location>
</feature>
<organism evidence="2 3">
    <name type="scientific">Toxoplasma gondii FOU</name>
    <dbReference type="NCBI Taxonomy" id="943167"/>
    <lineage>
        <taxon>Eukaryota</taxon>
        <taxon>Sar</taxon>
        <taxon>Alveolata</taxon>
        <taxon>Apicomplexa</taxon>
        <taxon>Conoidasida</taxon>
        <taxon>Coccidia</taxon>
        <taxon>Eucoccidiorida</taxon>
        <taxon>Eimeriorina</taxon>
        <taxon>Sarcocystidae</taxon>
        <taxon>Toxoplasma</taxon>
    </lineage>
</organism>
<dbReference type="OrthoDB" id="333118at2759"/>
<feature type="compositionally biased region" description="Polar residues" evidence="1">
    <location>
        <begin position="24"/>
        <end position="41"/>
    </location>
</feature>
<dbReference type="Gene3D" id="1.10.3970.10">
    <property type="entry name" value="BSD domain"/>
    <property type="match status" value="1"/>
</dbReference>
<feature type="compositionally biased region" description="Pro residues" evidence="1">
    <location>
        <begin position="57"/>
        <end position="69"/>
    </location>
</feature>
<feature type="region of interest" description="Disordered" evidence="1">
    <location>
        <begin position="710"/>
        <end position="752"/>
    </location>
</feature>
<feature type="region of interest" description="Disordered" evidence="1">
    <location>
        <begin position="913"/>
        <end position="941"/>
    </location>
</feature>
<feature type="compositionally biased region" description="Low complexity" evidence="1">
    <location>
        <begin position="857"/>
        <end position="877"/>
    </location>
</feature>
<feature type="compositionally biased region" description="Low complexity" evidence="1">
    <location>
        <begin position="83"/>
        <end position="99"/>
    </location>
</feature>
<feature type="compositionally biased region" description="Low complexity" evidence="1">
    <location>
        <begin position="498"/>
        <end position="510"/>
    </location>
</feature>
<dbReference type="Proteomes" id="UP000028838">
    <property type="component" value="Unassembled WGS sequence"/>
</dbReference>
<dbReference type="InterPro" id="IPR035925">
    <property type="entry name" value="BSD_dom_sf"/>
</dbReference>
<evidence type="ECO:0000256" key="1">
    <source>
        <dbReference type="SAM" id="MobiDB-lite"/>
    </source>
</evidence>
<dbReference type="EMBL" id="AEYH02000071">
    <property type="protein sequence ID" value="KFG56228.1"/>
    <property type="molecule type" value="Genomic_DNA"/>
</dbReference>
<feature type="region of interest" description="Disordered" evidence="1">
    <location>
        <begin position="498"/>
        <end position="531"/>
    </location>
</feature>
<evidence type="ECO:0000313" key="3">
    <source>
        <dbReference type="Proteomes" id="UP000028838"/>
    </source>
</evidence>
<evidence type="ECO:0000313" key="2">
    <source>
        <dbReference type="EMBL" id="KFG56228.1"/>
    </source>
</evidence>
<feature type="compositionally biased region" description="Low complexity" evidence="1">
    <location>
        <begin position="299"/>
        <end position="315"/>
    </location>
</feature>